<keyword evidence="9" id="KW-0460">Magnesium</keyword>
<evidence type="ECO:0000313" key="17">
    <source>
        <dbReference type="EMBL" id="CAA9460240.1"/>
    </source>
</evidence>
<evidence type="ECO:0000256" key="9">
    <source>
        <dbReference type="ARBA" id="ARBA00022842"/>
    </source>
</evidence>
<dbReference type="Gene3D" id="3.90.980.10">
    <property type="entry name" value="DNA primase, catalytic core, N-terminal domain"/>
    <property type="match status" value="1"/>
</dbReference>
<dbReference type="AlphaFoldDB" id="A0A6J4R063"/>
<keyword evidence="11 12" id="KW-0804">Transcription</keyword>
<evidence type="ECO:0000256" key="14">
    <source>
        <dbReference type="PIRSR" id="PIRSR002811-1"/>
    </source>
</evidence>
<dbReference type="InterPro" id="IPR030846">
    <property type="entry name" value="DnaG_bac"/>
</dbReference>
<evidence type="ECO:0000256" key="11">
    <source>
        <dbReference type="ARBA" id="ARBA00023163"/>
    </source>
</evidence>
<dbReference type="GO" id="GO:0000428">
    <property type="term" value="C:DNA-directed RNA polymerase complex"/>
    <property type="evidence" value="ECO:0007669"/>
    <property type="project" value="UniProtKB-KW"/>
</dbReference>
<dbReference type="Gene3D" id="3.40.1360.10">
    <property type="match status" value="1"/>
</dbReference>
<dbReference type="EMBL" id="CADCVD010000189">
    <property type="protein sequence ID" value="CAA9460240.1"/>
    <property type="molecule type" value="Genomic_DNA"/>
</dbReference>
<dbReference type="CDD" id="cd03364">
    <property type="entry name" value="TOPRIM_DnaG_primases"/>
    <property type="match status" value="1"/>
</dbReference>
<evidence type="ECO:0000256" key="1">
    <source>
        <dbReference type="ARBA" id="ARBA00022478"/>
    </source>
</evidence>
<dbReference type="Gene3D" id="3.90.580.10">
    <property type="entry name" value="Zinc finger, CHC2-type domain"/>
    <property type="match status" value="1"/>
</dbReference>
<dbReference type="InterPro" id="IPR006171">
    <property type="entry name" value="TOPRIM_dom"/>
</dbReference>
<evidence type="ECO:0000256" key="2">
    <source>
        <dbReference type="ARBA" id="ARBA00022515"/>
    </source>
</evidence>
<keyword evidence="6 13" id="KW-0479">Metal-binding</keyword>
<dbReference type="GO" id="GO:0005737">
    <property type="term" value="C:cytoplasm"/>
    <property type="evidence" value="ECO:0007669"/>
    <property type="project" value="TreeGrafter"/>
</dbReference>
<dbReference type="InterPro" id="IPR036977">
    <property type="entry name" value="DNA_primase_Znf_CHC2"/>
</dbReference>
<dbReference type="NCBIfam" id="TIGR01391">
    <property type="entry name" value="dnaG"/>
    <property type="match status" value="1"/>
</dbReference>
<dbReference type="GO" id="GO:0006269">
    <property type="term" value="P:DNA replication, synthesis of primer"/>
    <property type="evidence" value="ECO:0007669"/>
    <property type="project" value="UniProtKB-UniRule"/>
</dbReference>
<feature type="compositionally biased region" description="Polar residues" evidence="15">
    <location>
        <begin position="452"/>
        <end position="465"/>
    </location>
</feature>
<evidence type="ECO:0000256" key="15">
    <source>
        <dbReference type="SAM" id="MobiDB-lite"/>
    </source>
</evidence>
<dbReference type="GO" id="GO:0008270">
    <property type="term" value="F:zinc ion binding"/>
    <property type="evidence" value="ECO:0007669"/>
    <property type="project" value="UniProtKB-KW"/>
</dbReference>
<keyword evidence="5 12" id="KW-0235">DNA replication</keyword>
<dbReference type="SUPFAM" id="SSF57783">
    <property type="entry name" value="Zinc beta-ribbon"/>
    <property type="match status" value="1"/>
</dbReference>
<keyword evidence="7 14" id="KW-0863">Zinc-finger</keyword>
<evidence type="ECO:0000256" key="3">
    <source>
        <dbReference type="ARBA" id="ARBA00022679"/>
    </source>
</evidence>
<keyword evidence="10 12" id="KW-0238">DNA-binding</keyword>
<dbReference type="HAMAP" id="MF_00974">
    <property type="entry name" value="DNA_primase_DnaG"/>
    <property type="match status" value="1"/>
</dbReference>
<evidence type="ECO:0000256" key="8">
    <source>
        <dbReference type="ARBA" id="ARBA00022833"/>
    </source>
</evidence>
<evidence type="ECO:0000256" key="4">
    <source>
        <dbReference type="ARBA" id="ARBA00022695"/>
    </source>
</evidence>
<dbReference type="Pfam" id="PF08275">
    <property type="entry name" value="DNAG_N"/>
    <property type="match status" value="1"/>
</dbReference>
<protein>
    <recommendedName>
        <fullName evidence="12 13">DNA primase</fullName>
        <ecNumber evidence="12">2.7.7.101</ecNumber>
    </recommendedName>
</protein>
<dbReference type="InterPro" id="IPR006295">
    <property type="entry name" value="DNA_primase_DnaG"/>
</dbReference>
<comment type="caution">
    <text evidence="12">Lacks conserved residue(s) required for the propagation of feature annotation.</text>
</comment>
<dbReference type="PROSITE" id="PS50880">
    <property type="entry name" value="TOPRIM"/>
    <property type="match status" value="1"/>
</dbReference>
<comment type="cofactor">
    <cofactor evidence="13 14">
        <name>Zn(2+)</name>
        <dbReference type="ChEBI" id="CHEBI:29105"/>
    </cofactor>
    <text evidence="13 14">Binds 1 zinc ion per monomer.</text>
</comment>
<dbReference type="SMART" id="SM00493">
    <property type="entry name" value="TOPRIM"/>
    <property type="match status" value="1"/>
</dbReference>
<feature type="zinc finger region" description="CHC2-type" evidence="14">
    <location>
        <begin position="38"/>
        <end position="64"/>
    </location>
</feature>
<accession>A0A6J4R063</accession>
<dbReference type="PIRSF" id="PIRSF002811">
    <property type="entry name" value="DnaG"/>
    <property type="match status" value="1"/>
</dbReference>
<name>A0A6J4R063_9ACTN</name>
<dbReference type="InterPro" id="IPR050219">
    <property type="entry name" value="DnaG_primase"/>
</dbReference>
<organism evidence="17">
    <name type="scientific">uncultured Rubrobacteraceae bacterium</name>
    <dbReference type="NCBI Taxonomy" id="349277"/>
    <lineage>
        <taxon>Bacteria</taxon>
        <taxon>Bacillati</taxon>
        <taxon>Actinomycetota</taxon>
        <taxon>Rubrobacteria</taxon>
        <taxon>Rubrobacterales</taxon>
        <taxon>Rubrobacteraceae</taxon>
        <taxon>environmental samples</taxon>
    </lineage>
</organism>
<dbReference type="InterPro" id="IPR013264">
    <property type="entry name" value="DNAG_N"/>
</dbReference>
<keyword evidence="3 12" id="KW-0808">Transferase</keyword>
<keyword evidence="2 12" id="KW-0639">Primosome</keyword>
<dbReference type="PANTHER" id="PTHR30313:SF2">
    <property type="entry name" value="DNA PRIMASE"/>
    <property type="match status" value="1"/>
</dbReference>
<gene>
    <name evidence="12" type="primary">dnaG</name>
    <name evidence="17" type="ORF">AVDCRST_MAG37-3672</name>
</gene>
<feature type="domain" description="Toprim" evidence="16">
    <location>
        <begin position="261"/>
        <end position="337"/>
    </location>
</feature>
<proteinExistence type="inferred from homology"/>
<dbReference type="SUPFAM" id="SSF56731">
    <property type="entry name" value="DNA primase core"/>
    <property type="match status" value="1"/>
</dbReference>
<dbReference type="Pfam" id="PF13662">
    <property type="entry name" value="Toprim_4"/>
    <property type="match status" value="1"/>
</dbReference>
<keyword evidence="4 12" id="KW-0548">Nucleotidyltransferase</keyword>
<comment type="catalytic activity">
    <reaction evidence="12">
        <text>ssDNA + n NTP = ssDNA/pppN(pN)n-1 hybrid + (n-1) diphosphate.</text>
        <dbReference type="EC" id="2.7.7.101"/>
    </reaction>
</comment>
<dbReference type="EC" id="2.7.7.101" evidence="12"/>
<comment type="function">
    <text evidence="12 13">RNA polymerase that catalyzes the synthesis of short RNA molecules used as primers for DNA polymerase during DNA replication.</text>
</comment>
<evidence type="ECO:0000256" key="7">
    <source>
        <dbReference type="ARBA" id="ARBA00022771"/>
    </source>
</evidence>
<evidence type="ECO:0000256" key="5">
    <source>
        <dbReference type="ARBA" id="ARBA00022705"/>
    </source>
</evidence>
<keyword evidence="8 13" id="KW-0862">Zinc</keyword>
<comment type="subunit">
    <text evidence="12">Monomer. Interacts with DnaB.</text>
</comment>
<dbReference type="InterPro" id="IPR034151">
    <property type="entry name" value="TOPRIM_DnaG_bac"/>
</dbReference>
<dbReference type="InterPro" id="IPR037068">
    <property type="entry name" value="DNA_primase_core_N_sf"/>
</dbReference>
<evidence type="ECO:0000259" key="16">
    <source>
        <dbReference type="PROSITE" id="PS50880"/>
    </source>
</evidence>
<reference evidence="17" key="1">
    <citation type="submission" date="2020-02" db="EMBL/GenBank/DDBJ databases">
        <authorList>
            <person name="Meier V. D."/>
        </authorList>
    </citation>
    <scope>NUCLEOTIDE SEQUENCE</scope>
    <source>
        <strain evidence="17">AVDCRST_MAG37</strain>
    </source>
</reference>
<dbReference type="SMART" id="SM00400">
    <property type="entry name" value="ZnF_CHCC"/>
    <property type="match status" value="1"/>
</dbReference>
<evidence type="ECO:0000256" key="6">
    <source>
        <dbReference type="ARBA" id="ARBA00022723"/>
    </source>
</evidence>
<dbReference type="Pfam" id="PF01807">
    <property type="entry name" value="Zn_ribbon_DnaG"/>
    <property type="match status" value="1"/>
</dbReference>
<dbReference type="InterPro" id="IPR002694">
    <property type="entry name" value="Znf_CHC2"/>
</dbReference>
<dbReference type="GO" id="GO:0003677">
    <property type="term" value="F:DNA binding"/>
    <property type="evidence" value="ECO:0007669"/>
    <property type="project" value="UniProtKB-KW"/>
</dbReference>
<dbReference type="FunFam" id="3.90.580.10:FF:000001">
    <property type="entry name" value="DNA primase"/>
    <property type="match status" value="1"/>
</dbReference>
<dbReference type="GO" id="GO:0003899">
    <property type="term" value="F:DNA-directed RNA polymerase activity"/>
    <property type="evidence" value="ECO:0007669"/>
    <property type="project" value="UniProtKB-UniRule"/>
</dbReference>
<comment type="similarity">
    <text evidence="12 13">Belongs to the DnaG primase family.</text>
</comment>
<dbReference type="GO" id="GO:1990077">
    <property type="term" value="C:primosome complex"/>
    <property type="evidence" value="ECO:0007669"/>
    <property type="project" value="UniProtKB-KW"/>
</dbReference>
<evidence type="ECO:0000256" key="12">
    <source>
        <dbReference type="HAMAP-Rule" id="MF_00974"/>
    </source>
</evidence>
<sequence>MRITPQSIEEVREAAQIAEVASEFTALRRVGARFSGLCPYPDHNEKTPSFSVSPDKSFYYCFGCSRGGDAIKLVMELKSFSFAEAVSHLAERFGVELRFEGRSPEEERAAEKRNARRRSAYKALAAATAYYHKYLLKSPAAEEARGYLKERGFSRSTIEEFRLGYAPPRGRPGFIQAARGVGLGREALEAAGLLSSRGGERFGDRVTFPISDRRGRIVGFGARSLGDAKPKYLNSPETELFNKRSLLYGFPQIAEAMRREKAALVVEGYTDVLMLYQSGIKNAVATLGTAMTEQHLKTLSGHAEKIYLLFDPDTAGEKAVQKVDDTAELTFVAARLSAFLYVVRLPEDPADWLLNHSGDEFVKLLDSAVSIVEYTIRSLAEEARGRDAAIRYRVMPRILEYVQRLIINEPTLEQEARRLAEDALQVSPARLDGLLSSYKASTHGDRQKAEIPTTQNSSRQLVSNSRRNEGREDPLVEAGRELLALVLARPDLASSALRSGIEAPDVFDAPVILTPDDFGDKAEGRIFALLADRAGEDLGTILSDERARVLLDEISAIRADGERLYPSEASLRAAWFRFASLSRERAKLLTEDFDEKYRLHLEIKRLRQAAVEASNLTLES</sequence>
<feature type="region of interest" description="Disordered" evidence="15">
    <location>
        <begin position="441"/>
        <end position="473"/>
    </location>
</feature>
<evidence type="ECO:0000256" key="10">
    <source>
        <dbReference type="ARBA" id="ARBA00023125"/>
    </source>
</evidence>
<evidence type="ECO:0000256" key="13">
    <source>
        <dbReference type="PIRNR" id="PIRNR002811"/>
    </source>
</evidence>
<keyword evidence="1 12" id="KW-0240">DNA-directed RNA polymerase</keyword>
<dbReference type="PANTHER" id="PTHR30313">
    <property type="entry name" value="DNA PRIMASE"/>
    <property type="match status" value="1"/>
</dbReference>